<sequence>MTTYESKTADEVGEYFDDRSWLFGLSGFNLHIGYFDDEKPGTDPKERHTEVMIEAAELGEASRLLDVGCGFGRPAIAAAKATGARVVGINVSAEQVRQGQKLAEEAGVTGQVTFEQGDGMALPYPDGSFDAVWASEALMYMSDRPKALHEIERVLVPGGRFVLSDYAEREDLSDKERAALKEGFTVDALPTIQGYRGLLLDAGLEITRFEDATAHLHRSAARIPEVLDEKYAYIAERGGKEFADEFKAMLSKVGVLEGEVLGYVIAVGRKMGEPRA</sequence>
<evidence type="ECO:0000256" key="1">
    <source>
        <dbReference type="ARBA" id="ARBA00022603"/>
    </source>
</evidence>
<accession>A0ABN1S6D4</accession>
<protein>
    <submittedName>
        <fullName evidence="5">27-O-demethylrifamycin SV methyltransferase</fullName>
    </submittedName>
</protein>
<evidence type="ECO:0000313" key="6">
    <source>
        <dbReference type="Proteomes" id="UP001500033"/>
    </source>
</evidence>
<dbReference type="EMBL" id="BAAAIE010000011">
    <property type="protein sequence ID" value="GAA0975545.1"/>
    <property type="molecule type" value="Genomic_DNA"/>
</dbReference>
<keyword evidence="6" id="KW-1185">Reference proteome</keyword>
<evidence type="ECO:0000259" key="4">
    <source>
        <dbReference type="SMART" id="SM00828"/>
    </source>
</evidence>
<dbReference type="SUPFAM" id="SSF53335">
    <property type="entry name" value="S-adenosyl-L-methionine-dependent methyltransferases"/>
    <property type="match status" value="1"/>
</dbReference>
<dbReference type="InterPro" id="IPR050447">
    <property type="entry name" value="Erg6_SMT_methyltransf"/>
</dbReference>
<name>A0ABN1S6D4_9ACTN</name>
<feature type="domain" description="Polyketide synthase-like methyltransferase" evidence="4">
    <location>
        <begin position="35"/>
        <end position="266"/>
    </location>
</feature>
<dbReference type="InterPro" id="IPR029063">
    <property type="entry name" value="SAM-dependent_MTases_sf"/>
</dbReference>
<dbReference type="Pfam" id="PF08241">
    <property type="entry name" value="Methyltransf_11"/>
    <property type="match status" value="1"/>
</dbReference>
<evidence type="ECO:0000256" key="2">
    <source>
        <dbReference type="ARBA" id="ARBA00022679"/>
    </source>
</evidence>
<keyword evidence="2" id="KW-0808">Transferase</keyword>
<proteinExistence type="predicted"/>
<dbReference type="SMART" id="SM00828">
    <property type="entry name" value="PKS_MT"/>
    <property type="match status" value="1"/>
</dbReference>
<keyword evidence="3" id="KW-0949">S-adenosyl-L-methionine</keyword>
<dbReference type="PANTHER" id="PTHR44068">
    <property type="entry name" value="ZGC:194242"/>
    <property type="match status" value="1"/>
</dbReference>
<dbReference type="Gene3D" id="3.40.50.150">
    <property type="entry name" value="Vaccinia Virus protein VP39"/>
    <property type="match status" value="1"/>
</dbReference>
<dbReference type="Proteomes" id="UP001500033">
    <property type="component" value="Unassembled WGS sequence"/>
</dbReference>
<gene>
    <name evidence="5" type="ORF">GCM10009576_024520</name>
</gene>
<dbReference type="PANTHER" id="PTHR44068:SF11">
    <property type="entry name" value="GERANYL DIPHOSPHATE 2-C-METHYLTRANSFERASE"/>
    <property type="match status" value="1"/>
</dbReference>
<dbReference type="InterPro" id="IPR020803">
    <property type="entry name" value="MeTfrase_dom"/>
</dbReference>
<dbReference type="CDD" id="cd02440">
    <property type="entry name" value="AdoMet_MTases"/>
    <property type="match status" value="1"/>
</dbReference>
<comment type="caution">
    <text evidence="5">The sequence shown here is derived from an EMBL/GenBank/DDBJ whole genome shotgun (WGS) entry which is preliminary data.</text>
</comment>
<organism evidence="5 6">
    <name type="scientific">Streptomyces rhizosphaericus</name>
    <dbReference type="NCBI Taxonomy" id="114699"/>
    <lineage>
        <taxon>Bacteria</taxon>
        <taxon>Bacillati</taxon>
        <taxon>Actinomycetota</taxon>
        <taxon>Actinomycetes</taxon>
        <taxon>Kitasatosporales</taxon>
        <taxon>Streptomycetaceae</taxon>
        <taxon>Streptomyces</taxon>
        <taxon>Streptomyces violaceusniger group</taxon>
    </lineage>
</organism>
<evidence type="ECO:0000256" key="3">
    <source>
        <dbReference type="ARBA" id="ARBA00022691"/>
    </source>
</evidence>
<evidence type="ECO:0000313" key="5">
    <source>
        <dbReference type="EMBL" id="GAA0975545.1"/>
    </source>
</evidence>
<keyword evidence="1 5" id="KW-0489">Methyltransferase</keyword>
<dbReference type="GO" id="GO:0008168">
    <property type="term" value="F:methyltransferase activity"/>
    <property type="evidence" value="ECO:0007669"/>
    <property type="project" value="UniProtKB-KW"/>
</dbReference>
<reference evidence="5 6" key="1">
    <citation type="journal article" date="2019" name="Int. J. Syst. Evol. Microbiol.">
        <title>The Global Catalogue of Microorganisms (GCM) 10K type strain sequencing project: providing services to taxonomists for standard genome sequencing and annotation.</title>
        <authorList>
            <consortium name="The Broad Institute Genomics Platform"/>
            <consortium name="The Broad Institute Genome Sequencing Center for Infectious Disease"/>
            <person name="Wu L."/>
            <person name="Ma J."/>
        </authorList>
    </citation>
    <scope>NUCLEOTIDE SEQUENCE [LARGE SCALE GENOMIC DNA]</scope>
    <source>
        <strain evidence="5 6">JCM 11445</strain>
    </source>
</reference>
<dbReference type="GO" id="GO:0032259">
    <property type="term" value="P:methylation"/>
    <property type="evidence" value="ECO:0007669"/>
    <property type="project" value="UniProtKB-KW"/>
</dbReference>
<dbReference type="InterPro" id="IPR013216">
    <property type="entry name" value="Methyltransf_11"/>
</dbReference>